<gene>
    <name evidence="1" type="ORF">HMPREF9460_04046</name>
</gene>
<comment type="caution">
    <text evidence="1">The sequence shown here is derived from an EMBL/GenBank/DDBJ whole genome shotgun (WGS) entry which is preliminary data.</text>
</comment>
<sequence>MLMERWRPLDLRRRGELGPYDGELIALHIVPKTSARSERYVVGRLEVVAGRTWMYGGGHTLSPAKMRKHYDLLWVRLPEDEDKKEGPSRSDTATRA</sequence>
<dbReference type="EMBL" id="ADLO01000126">
    <property type="protein sequence ID" value="KGF52368.1"/>
    <property type="molecule type" value="Genomic_DNA"/>
</dbReference>
<evidence type="ECO:0000313" key="2">
    <source>
        <dbReference type="Proteomes" id="UP000029585"/>
    </source>
</evidence>
<dbReference type="HOGENOM" id="CLU_2354822_0_0_9"/>
<keyword evidence="2" id="KW-1185">Reference proteome</keyword>
<dbReference type="RefSeq" id="WP_044943584.1">
    <property type="nucleotide sequence ID" value="NZ_KN174169.1"/>
</dbReference>
<evidence type="ECO:0000313" key="1">
    <source>
        <dbReference type="EMBL" id="KGF52368.1"/>
    </source>
</evidence>
<dbReference type="Proteomes" id="UP000029585">
    <property type="component" value="Unassembled WGS sequence"/>
</dbReference>
<reference evidence="1 2" key="1">
    <citation type="submission" date="2011-08" db="EMBL/GenBank/DDBJ databases">
        <title>The Genome Sequence of Clostridium orbiscindens 1_3_50AFAA.</title>
        <authorList>
            <consortium name="The Broad Institute Genome Sequencing Platform"/>
            <person name="Earl A."/>
            <person name="Ward D."/>
            <person name="Feldgarden M."/>
            <person name="Gevers D."/>
            <person name="Daigneault M."/>
            <person name="Strauss J."/>
            <person name="Allen-Vercoe E."/>
            <person name="Young S.K."/>
            <person name="Zeng Q."/>
            <person name="Gargeya S."/>
            <person name="Fitzgerald M."/>
            <person name="Haas B."/>
            <person name="Abouelleil A."/>
            <person name="Alvarado L."/>
            <person name="Arachchi H.M."/>
            <person name="Berlin A."/>
            <person name="Brown A."/>
            <person name="Chapman S.B."/>
            <person name="Chen Z."/>
            <person name="Dunbar C."/>
            <person name="Freedman E."/>
            <person name="Gearin G."/>
            <person name="Gellesch M."/>
            <person name="Goldberg J."/>
            <person name="Griggs A."/>
            <person name="Gujja S."/>
            <person name="Heiman D."/>
            <person name="Howarth C."/>
            <person name="Larson L."/>
            <person name="Lui A."/>
            <person name="MacDonald P.J.P."/>
            <person name="Montmayeur A."/>
            <person name="Murphy C."/>
            <person name="Neiman D."/>
            <person name="Pearson M."/>
            <person name="Priest M."/>
            <person name="Roberts A."/>
            <person name="Saif S."/>
            <person name="Shea T."/>
            <person name="Shenoy N."/>
            <person name="Sisk P."/>
            <person name="Stolte C."/>
            <person name="Sykes S."/>
            <person name="Wortman J."/>
            <person name="Nusbaum C."/>
            <person name="Birren B."/>
        </authorList>
    </citation>
    <scope>NUCLEOTIDE SEQUENCE [LARGE SCALE GENOMIC DNA]</scope>
    <source>
        <strain evidence="1 2">1_3_50AFAA</strain>
    </source>
</reference>
<organism evidence="1 2">
    <name type="scientific">Flavonifractor plautii 1_3_50AFAA</name>
    <dbReference type="NCBI Taxonomy" id="742738"/>
    <lineage>
        <taxon>Bacteria</taxon>
        <taxon>Bacillati</taxon>
        <taxon>Bacillota</taxon>
        <taxon>Clostridia</taxon>
        <taxon>Eubacteriales</taxon>
        <taxon>Oscillospiraceae</taxon>
        <taxon>Flavonifractor</taxon>
    </lineage>
</organism>
<name>A0A096AZ96_FLAPL</name>
<protein>
    <submittedName>
        <fullName evidence="1">Uncharacterized protein</fullName>
    </submittedName>
</protein>
<dbReference type="AlphaFoldDB" id="A0A096AZ96"/>
<proteinExistence type="predicted"/>
<accession>A0A096AZ96</accession>